<reference evidence="2" key="3">
    <citation type="submission" date="2016-05" db="EMBL/GenBank/DDBJ databases">
        <title>WGS assembly of Xenopus tropicalis.</title>
        <authorList>
            <person name="Sessions A."/>
            <person name="Jenkins J."/>
            <person name="Mitros T."/>
            <person name="Lyons J.T."/>
            <person name="Dichmann D.S."/>
            <person name="Robert J."/>
            <person name="Harland R.M."/>
            <person name="Rokhsar D.S."/>
        </authorList>
    </citation>
    <scope>NUCLEOTIDE SEQUENCE</scope>
    <source>
        <strain evidence="2">Nigerian</strain>
    </source>
</reference>
<evidence type="ECO:0000256" key="1">
    <source>
        <dbReference type="SAM" id="MobiDB-lite"/>
    </source>
</evidence>
<sequence length="304" mass="33983">MDPNKNTSSPLGKINCFRQQEKTAMTVFQNAIARALGISSGTNPVPAPVGANAGIVTGQSSSPNLPSSSSAGPRTSSSKRKRAYSPEDQTDKATPSTSSSGRKRSHSRSEATPTTDTRNTNISSSVAQKDNSSQQQDNIMKPNRCNVQNNDTAPQNPSTTTRGIYEYIELSDRERAIQAHQQQIALHQQMEHLRQCPYEDSPLFRNPIPETRKRKLDTYPDDVALWNPKRFRLRLGRGPRVHPKALETKPETQNVQGKEECTSDDIFQPRSVIIARLRARAEEKKRKEQKKSEQSEKKDDFPSN</sequence>
<feature type="region of interest" description="Disordered" evidence="1">
    <location>
        <begin position="38"/>
        <end position="160"/>
    </location>
</feature>
<proteinExistence type="predicted"/>
<feature type="compositionally biased region" description="Polar residues" evidence="1">
    <location>
        <begin position="145"/>
        <end position="160"/>
    </location>
</feature>
<reference evidence="2" key="1">
    <citation type="submission" date="2009-11" db="EMBL/GenBank/DDBJ databases">
        <authorList>
            <consortium name="US DOE Joint Genome Institute (JGI-PGF)"/>
            <person name="Ottilar R."/>
            <person name="Schmutz J."/>
            <person name="Salamov A."/>
            <person name="Cheng J.F."/>
            <person name="Lucas S."/>
            <person name="Pitluck S."/>
            <person name="Gundlach H."/>
            <person name="Guo Y."/>
            <person name="Haberer G."/>
            <person name="Nasrallah J."/>
            <person name="Mayer K.F.X."/>
            <person name="van de Peer Y."/>
            <person name="Weigel D."/>
            <person name="Grigoriev I.V."/>
        </authorList>
    </citation>
    <scope>NUCLEOTIDE SEQUENCE</scope>
    <source>
        <strain evidence="2">Nigerian</strain>
    </source>
</reference>
<reference evidence="2" key="2">
    <citation type="journal article" date="2010" name="Science">
        <title>The genome of the Western clawed frog Xenopus tropicalis.</title>
        <authorList>
            <person name="Hellsten U."/>
            <person name="Harland R.M."/>
            <person name="Gilchrist M.J."/>
            <person name="Hendrix D."/>
            <person name="Jurka J."/>
            <person name="Kapitonov V."/>
            <person name="Ovcharenko I."/>
            <person name="Putnam N.H."/>
            <person name="Shu S."/>
            <person name="Taher L."/>
            <person name="Blitz I.L."/>
            <person name="Blumberg B."/>
            <person name="Dichmann D.S."/>
            <person name="Dubchak I."/>
            <person name="Amaya E."/>
            <person name="Detter J.C."/>
            <person name="Fletcher R."/>
            <person name="Gerhard D.S."/>
            <person name="Goodstein D."/>
            <person name="Graves T."/>
            <person name="Grigoriev I.V."/>
            <person name="Grimwood J."/>
            <person name="Kawashima T."/>
            <person name="Lindquist E."/>
            <person name="Lucas S.M."/>
            <person name="Mead P.E."/>
            <person name="Mitros T."/>
            <person name="Ogino H."/>
            <person name="Ohta Y."/>
            <person name="Poliakov A.V."/>
            <person name="Pollet N."/>
            <person name="Robert J."/>
            <person name="Salamov A."/>
            <person name="Sater A.K."/>
            <person name="Schmutz J."/>
            <person name="Terry A."/>
            <person name="Vize P.D."/>
            <person name="Warren W.C."/>
            <person name="Wells D."/>
            <person name="Wills A."/>
            <person name="Wilson R.K."/>
            <person name="Zimmerman L.B."/>
            <person name="Zorn A.M."/>
            <person name="Grainger R."/>
            <person name="Grammer T."/>
            <person name="Khokha M.K."/>
            <person name="Richardson P.M."/>
            <person name="Rokhsar D.S."/>
        </authorList>
    </citation>
    <scope>NUCLEOTIDE SEQUENCE [LARGE SCALE GENOMIC DNA]</scope>
    <source>
        <strain evidence="2">Nigerian</strain>
    </source>
</reference>
<feature type="region of interest" description="Disordered" evidence="1">
    <location>
        <begin position="242"/>
        <end position="304"/>
    </location>
</feature>
<organism evidence="2">
    <name type="scientific">Xenopus tropicalis</name>
    <name type="common">Western clawed frog</name>
    <name type="synonym">Silurana tropicalis</name>
    <dbReference type="NCBI Taxonomy" id="8364"/>
    <lineage>
        <taxon>Eukaryota</taxon>
        <taxon>Metazoa</taxon>
        <taxon>Chordata</taxon>
        <taxon>Craniata</taxon>
        <taxon>Vertebrata</taxon>
        <taxon>Euteleostomi</taxon>
        <taxon>Amphibia</taxon>
        <taxon>Batrachia</taxon>
        <taxon>Anura</taxon>
        <taxon>Pipoidea</taxon>
        <taxon>Pipidae</taxon>
        <taxon>Xenopodinae</taxon>
        <taxon>Xenopus</taxon>
        <taxon>Silurana</taxon>
    </lineage>
</organism>
<feature type="compositionally biased region" description="Low complexity" evidence="1">
    <location>
        <begin position="60"/>
        <end position="76"/>
    </location>
</feature>
<protein>
    <submittedName>
        <fullName evidence="2">Uncharacterized protein</fullName>
    </submittedName>
</protein>
<gene>
    <name evidence="2" type="ORF">XENTR_v90025844mg</name>
</gene>
<feature type="compositionally biased region" description="Basic and acidic residues" evidence="1">
    <location>
        <begin position="279"/>
        <end position="304"/>
    </location>
</feature>
<evidence type="ECO:0000313" key="2">
    <source>
        <dbReference type="EMBL" id="OCA14800.1"/>
    </source>
</evidence>
<name>A0A1B8XVV5_XENTR</name>
<dbReference type="AlphaFoldDB" id="A0A1B8XVV5"/>
<dbReference type="EMBL" id="KV461176">
    <property type="protein sequence ID" value="OCA14800.1"/>
    <property type="molecule type" value="Genomic_DNA"/>
</dbReference>
<accession>A0A1B8XVV5</accession>
<feature type="compositionally biased region" description="Polar residues" evidence="1">
    <location>
        <begin position="110"/>
        <end position="138"/>
    </location>
</feature>